<accession>A0ABM6URS4</accession>
<evidence type="ECO:0000313" key="2">
    <source>
        <dbReference type="Proteomes" id="UP000240908"/>
    </source>
</evidence>
<name>A0ABM6URS4_9GAMM</name>
<gene>
    <name evidence="1" type="ORF">DA391_07135</name>
</gene>
<reference evidence="2" key="1">
    <citation type="journal article" date="2018" name="Genome Announc.">
        <title>First complete genome sequence of Yersinia massiliensis.</title>
        <authorList>
            <person name="Thomas M.C."/>
            <person name="Arling V."/>
            <person name="Goji N."/>
            <person name="Janzen T.W."/>
            <person name="Duceppe M.-O."/>
            <person name="Mathews A."/>
            <person name="Carrillo C."/>
            <person name="Amoako K."/>
        </authorList>
    </citation>
    <scope>NUCLEOTIDE SEQUENCE [LARGE SCALE GENOMIC DNA]</scope>
    <source>
        <strain evidence="2">GTA</strain>
    </source>
</reference>
<proteinExistence type="predicted"/>
<keyword evidence="2" id="KW-1185">Reference proteome</keyword>
<sequence length="60" mass="7301">MIRTNPSRLNSYISHFIDTFVQHRTEMRQVMHHNDPATRLHCGMNLVFGFCRWLDALIWW</sequence>
<dbReference type="EMBL" id="CP028487">
    <property type="protein sequence ID" value="AVX37445.1"/>
    <property type="molecule type" value="Genomic_DNA"/>
</dbReference>
<protein>
    <submittedName>
        <fullName evidence="1">Uncharacterized protein</fullName>
    </submittedName>
</protein>
<evidence type="ECO:0000313" key="1">
    <source>
        <dbReference type="EMBL" id="AVX37445.1"/>
    </source>
</evidence>
<dbReference type="Proteomes" id="UP000240908">
    <property type="component" value="Chromosome"/>
</dbReference>
<organism evidence="1 2">
    <name type="scientific">Yersinia massiliensis</name>
    <dbReference type="NCBI Taxonomy" id="419257"/>
    <lineage>
        <taxon>Bacteria</taxon>
        <taxon>Pseudomonadati</taxon>
        <taxon>Pseudomonadota</taxon>
        <taxon>Gammaproteobacteria</taxon>
        <taxon>Enterobacterales</taxon>
        <taxon>Yersiniaceae</taxon>
        <taxon>Yersinia</taxon>
    </lineage>
</organism>